<reference evidence="4" key="1">
    <citation type="journal article" date="2019" name="Int. J. Syst. Evol. Microbiol.">
        <title>The Global Catalogue of Microorganisms (GCM) 10K type strain sequencing project: providing services to taxonomists for standard genome sequencing and annotation.</title>
        <authorList>
            <consortium name="The Broad Institute Genomics Platform"/>
            <consortium name="The Broad Institute Genome Sequencing Center for Infectious Disease"/>
            <person name="Wu L."/>
            <person name="Ma J."/>
        </authorList>
    </citation>
    <scope>NUCLEOTIDE SEQUENCE [LARGE SCALE GENOMIC DNA]</scope>
    <source>
        <strain evidence="4">CCUG 62221</strain>
    </source>
</reference>
<feature type="domain" description="ATP-grasp" evidence="2">
    <location>
        <begin position="59"/>
        <end position="302"/>
    </location>
</feature>
<comment type="caution">
    <text evidence="3">The sequence shown here is derived from an EMBL/GenBank/DDBJ whole genome shotgun (WGS) entry which is preliminary data.</text>
</comment>
<keyword evidence="3" id="KW-0436">Ligase</keyword>
<dbReference type="InterPro" id="IPR011761">
    <property type="entry name" value="ATP-grasp"/>
</dbReference>
<dbReference type="SUPFAM" id="SSF56059">
    <property type="entry name" value="Glutathione synthetase ATP-binding domain-like"/>
    <property type="match status" value="1"/>
</dbReference>
<name>A0ABW3WQZ8_9FLAO</name>
<sequence>MGASIFKHWEYWPSYLFYLPNIPYAIYLAIKAKNPVFFSAANPAIQHSGNGSESKFSTLQLIPEAYKPISVFIKANNPISSTLLQMEQNKLTYPLIIKPDIGFRGLLVQRIKTENELLKYLEKHHNLNLIIQEYISFKKECGIFYYRIPSEEKGHITSITLKKYLTVTGDGFSTLKELILKDSRAKLYFDLLKDLHHNNLDSIPIKDEEKILNVIGNHSKGTQFINGKHLITPELEQAIDQIIEQIPNWYYGRLDLKYNSIEDLIALKNFKIIEFNGIISEPTHIYDPTNSSYFKALKEIRKHWKILYRIAILNHSKNKIKYDRISDFINSLRELKTYTNQIKKQSNLNA</sequence>
<dbReference type="Proteomes" id="UP001597241">
    <property type="component" value="Unassembled WGS sequence"/>
</dbReference>
<organism evidence="3 4">
    <name type="scientific">Lutibacter holmesii</name>
    <dbReference type="NCBI Taxonomy" id="1137985"/>
    <lineage>
        <taxon>Bacteria</taxon>
        <taxon>Pseudomonadati</taxon>
        <taxon>Bacteroidota</taxon>
        <taxon>Flavobacteriia</taxon>
        <taxon>Flavobacteriales</taxon>
        <taxon>Flavobacteriaceae</taxon>
        <taxon>Lutibacter</taxon>
    </lineage>
</organism>
<dbReference type="InterPro" id="IPR013815">
    <property type="entry name" value="ATP_grasp_subdomain_1"/>
</dbReference>
<proteinExistence type="predicted"/>
<keyword evidence="1" id="KW-0547">Nucleotide-binding</keyword>
<keyword evidence="4" id="KW-1185">Reference proteome</keyword>
<evidence type="ECO:0000259" key="2">
    <source>
        <dbReference type="PROSITE" id="PS50975"/>
    </source>
</evidence>
<evidence type="ECO:0000313" key="3">
    <source>
        <dbReference type="EMBL" id="MFD1294495.1"/>
    </source>
</evidence>
<evidence type="ECO:0000256" key="1">
    <source>
        <dbReference type="PROSITE-ProRule" id="PRU00409"/>
    </source>
</evidence>
<accession>A0ABW3WQZ8</accession>
<dbReference type="EMBL" id="JBHTMV010000004">
    <property type="protein sequence ID" value="MFD1294495.1"/>
    <property type="molecule type" value="Genomic_DNA"/>
</dbReference>
<gene>
    <name evidence="3" type="ORF">ACFQ5N_11665</name>
</gene>
<keyword evidence="1" id="KW-0067">ATP-binding</keyword>
<evidence type="ECO:0000313" key="4">
    <source>
        <dbReference type="Proteomes" id="UP001597241"/>
    </source>
</evidence>
<dbReference type="RefSeq" id="WP_386809701.1">
    <property type="nucleotide sequence ID" value="NZ_JBHTMV010000004.1"/>
</dbReference>
<protein>
    <submittedName>
        <fullName evidence="3">D-alanine--D-alanine ligase</fullName>
    </submittedName>
</protein>
<dbReference type="GO" id="GO:0016874">
    <property type="term" value="F:ligase activity"/>
    <property type="evidence" value="ECO:0007669"/>
    <property type="project" value="UniProtKB-KW"/>
</dbReference>
<dbReference type="Gene3D" id="3.30.1490.20">
    <property type="entry name" value="ATP-grasp fold, A domain"/>
    <property type="match status" value="1"/>
</dbReference>
<dbReference type="PROSITE" id="PS50975">
    <property type="entry name" value="ATP_GRASP"/>
    <property type="match status" value="1"/>
</dbReference>